<protein>
    <recommendedName>
        <fullName evidence="4">Casein kinase substrate phosphoprotein PP28 domain-containing protein</fullName>
    </recommendedName>
</protein>
<feature type="non-terminal residue" evidence="2">
    <location>
        <position position="85"/>
    </location>
</feature>
<feature type="region of interest" description="Disordered" evidence="1">
    <location>
        <begin position="1"/>
        <end position="85"/>
    </location>
</feature>
<reference evidence="2 3" key="1">
    <citation type="submission" date="2023-08" db="EMBL/GenBank/DDBJ databases">
        <title>Black Yeasts Isolated from many extreme environments.</title>
        <authorList>
            <person name="Coleine C."/>
            <person name="Stajich J.E."/>
            <person name="Selbmann L."/>
        </authorList>
    </citation>
    <scope>NUCLEOTIDE SEQUENCE [LARGE SCALE GENOMIC DNA]</scope>
    <source>
        <strain evidence="2 3">CCFEE 536</strain>
    </source>
</reference>
<name>A0ABR0M4N8_9PEZI</name>
<evidence type="ECO:0000313" key="3">
    <source>
        <dbReference type="Proteomes" id="UP001357485"/>
    </source>
</evidence>
<feature type="compositionally biased region" description="Basic and acidic residues" evidence="1">
    <location>
        <begin position="73"/>
        <end position="85"/>
    </location>
</feature>
<feature type="compositionally biased region" description="Acidic residues" evidence="1">
    <location>
        <begin position="52"/>
        <end position="72"/>
    </location>
</feature>
<gene>
    <name evidence="2" type="ORF">LTR16_006584</name>
</gene>
<organism evidence="2 3">
    <name type="scientific">Cryomyces antarcticus</name>
    <dbReference type="NCBI Taxonomy" id="329879"/>
    <lineage>
        <taxon>Eukaryota</taxon>
        <taxon>Fungi</taxon>
        <taxon>Dikarya</taxon>
        <taxon>Ascomycota</taxon>
        <taxon>Pezizomycotina</taxon>
        <taxon>Dothideomycetes</taxon>
        <taxon>Dothideomycetes incertae sedis</taxon>
        <taxon>Cryomyces</taxon>
    </lineage>
</organism>
<evidence type="ECO:0000313" key="2">
    <source>
        <dbReference type="EMBL" id="KAK5280974.1"/>
    </source>
</evidence>
<dbReference type="Proteomes" id="UP001357485">
    <property type="component" value="Unassembled WGS sequence"/>
</dbReference>
<sequence length="85" mass="9291">MSSAGAARGRGGKFSKPKRGGGKHFSKNLRPLDADGAEIGMWGDQTKKEESSSPEEEDEDSSEESSSEEEAESMTREQRREAAKR</sequence>
<evidence type="ECO:0008006" key="4">
    <source>
        <dbReference type="Google" id="ProtNLM"/>
    </source>
</evidence>
<proteinExistence type="predicted"/>
<feature type="compositionally biased region" description="Basic residues" evidence="1">
    <location>
        <begin position="10"/>
        <end position="27"/>
    </location>
</feature>
<dbReference type="EMBL" id="JAVRRA010001257">
    <property type="protein sequence ID" value="KAK5280974.1"/>
    <property type="molecule type" value="Genomic_DNA"/>
</dbReference>
<keyword evidence="3" id="KW-1185">Reference proteome</keyword>
<evidence type="ECO:0000256" key="1">
    <source>
        <dbReference type="SAM" id="MobiDB-lite"/>
    </source>
</evidence>
<accession>A0ABR0M4N8</accession>
<comment type="caution">
    <text evidence="2">The sequence shown here is derived from an EMBL/GenBank/DDBJ whole genome shotgun (WGS) entry which is preliminary data.</text>
</comment>